<proteinExistence type="predicted"/>
<evidence type="ECO:0000313" key="2">
    <source>
        <dbReference type="Proteomes" id="UP000281372"/>
    </source>
</evidence>
<name>A0A3M3LEL7_PSECA</name>
<comment type="caution">
    <text evidence="1">The sequence shown here is derived from an EMBL/GenBank/DDBJ whole genome shotgun (WGS) entry which is preliminary data.</text>
</comment>
<dbReference type="AlphaFoldDB" id="A0A3M3LEL7"/>
<organism evidence="1 2">
    <name type="scientific">Pseudomonas cannabina</name>
    <dbReference type="NCBI Taxonomy" id="86840"/>
    <lineage>
        <taxon>Bacteria</taxon>
        <taxon>Pseudomonadati</taxon>
        <taxon>Pseudomonadota</taxon>
        <taxon>Gammaproteobacteria</taxon>
        <taxon>Pseudomonadales</taxon>
        <taxon>Pseudomonadaceae</taxon>
        <taxon>Pseudomonas</taxon>
    </lineage>
</organism>
<gene>
    <name evidence="1" type="ORF">ALQ64_05138</name>
</gene>
<accession>A0A3M3LEL7</accession>
<protein>
    <submittedName>
        <fullName evidence="1">Carbon starvation protein CstA</fullName>
    </submittedName>
</protein>
<dbReference type="Proteomes" id="UP000281372">
    <property type="component" value="Unassembled WGS sequence"/>
</dbReference>
<dbReference type="EMBL" id="RBOW01000373">
    <property type="protein sequence ID" value="RMN33465.1"/>
    <property type="molecule type" value="Genomic_DNA"/>
</dbReference>
<reference evidence="1 2" key="1">
    <citation type="submission" date="2018-08" db="EMBL/GenBank/DDBJ databases">
        <title>Recombination of ecologically and evolutionarily significant loci maintains genetic cohesion in the Pseudomonas syringae species complex.</title>
        <authorList>
            <person name="Dillon M."/>
            <person name="Thakur S."/>
            <person name="Almeida R.N.D."/>
            <person name="Weir B.S."/>
            <person name="Guttman D.S."/>
        </authorList>
    </citation>
    <scope>NUCLEOTIDE SEQUENCE [LARGE SCALE GENOMIC DNA]</scope>
    <source>
        <strain evidence="1 2">ICMP 2821</strain>
    </source>
</reference>
<sequence length="42" mass="4738">MFLFVVFSILFYAIKVGRAAWSTKARTDKEAPYQAMPPASQV</sequence>
<evidence type="ECO:0000313" key="1">
    <source>
        <dbReference type="EMBL" id="RMN33465.1"/>
    </source>
</evidence>